<dbReference type="RefSeq" id="WP_081956134.1">
    <property type="nucleotide sequence ID" value="NZ_CP008727.1"/>
</dbReference>
<feature type="compositionally biased region" description="Low complexity" evidence="13">
    <location>
        <begin position="339"/>
        <end position="357"/>
    </location>
</feature>
<feature type="transmembrane region" description="Helical" evidence="12">
    <location>
        <begin position="110"/>
        <end position="134"/>
    </location>
</feature>
<keyword evidence="8" id="KW-0547">Nucleotide-binding</keyword>
<sequence length="725" mass="76051">MSDITHAVGGALPTPGMPAARGDAPRFRIVPARYRARTASTVLAAALVALVLNSVLGNPQWGWPVFAEWFLSAPVLSGLARTLLLTALGALFGFALGVPLALARVSRSPLVAACAWAFIWLFRSIPLVVLLLILNNLGYLYDHVWLGVPFTGITFADVATTDLISPFCAAVLGLTLNHAAFAAEGIRGGILSVDPGQLEAAAALGLPRARQATRIVLPQAMRAFLPVAFNDLISLAKGTSMVYVLAMPELFYTVQVIYRRNLEVIPLLMVATVWYLIILTVLSIVQAQVERRYARGAVRNPARSPFAAIVGKLTDALPGRRERATTRRDGTVEASGPSGVRRGAGDAPRAAGDAQPRMKPSSAPASLQRIGPSATSSAAPASGAEFARGARAPAGTAGASGEMGAEAFRVSGASDVPAAPGSVASSASASSTGAAAWVVSEASDVSDAFAAPRASADATSPVAAARASASVRRGGEVAVQRVSKSFGQHKVLDDVSFVAPAGSVTVILGQSGSGKSTLLRTINHLERVDGGFIDIDGELIGYRRDGDTLYELKEKDVLRRRVDVGMVFQNFNLFPHLTVLENIVEAPVASGRATRAEAERVARELLARVGLAAKAGAYSRQLSGGQQQRVAIARALALKPKVLLFDEPTSALDPELVNEVLDVIKELARSGTTLVIVTHEIGFAREVADTILFMEHGRIVEAGPPAQVLGAPAHPRTRAFLSKVL</sequence>
<dbReference type="SMART" id="SM00382">
    <property type="entry name" value="AAA"/>
    <property type="match status" value="1"/>
</dbReference>
<dbReference type="Pfam" id="PF00005">
    <property type="entry name" value="ABC_tran"/>
    <property type="match status" value="1"/>
</dbReference>
<dbReference type="Proteomes" id="UP000029424">
    <property type="component" value="Chromosome 2"/>
</dbReference>
<dbReference type="AlphaFoldDB" id="A0AAI8BEL8"/>
<dbReference type="InterPro" id="IPR017871">
    <property type="entry name" value="ABC_transporter-like_CS"/>
</dbReference>
<dbReference type="EMBL" id="CP008727">
    <property type="protein sequence ID" value="AIO70862.1"/>
    <property type="molecule type" value="Genomic_DNA"/>
</dbReference>
<keyword evidence="5" id="KW-1003">Cell membrane</keyword>
<dbReference type="GO" id="GO:0005524">
    <property type="term" value="F:ATP binding"/>
    <property type="evidence" value="ECO:0007669"/>
    <property type="project" value="UniProtKB-KW"/>
</dbReference>
<keyword evidence="7 12" id="KW-0812">Transmembrane</keyword>
<dbReference type="Pfam" id="PF00528">
    <property type="entry name" value="BPD_transp_1"/>
    <property type="match status" value="1"/>
</dbReference>
<feature type="compositionally biased region" description="Low complexity" evidence="13">
    <location>
        <begin position="371"/>
        <end position="384"/>
    </location>
</feature>
<feature type="transmembrane region" description="Helical" evidence="12">
    <location>
        <begin position="264"/>
        <end position="285"/>
    </location>
</feature>
<evidence type="ECO:0000256" key="8">
    <source>
        <dbReference type="ARBA" id="ARBA00022741"/>
    </source>
</evidence>
<dbReference type="SUPFAM" id="SSF52540">
    <property type="entry name" value="P-loop containing nucleoside triphosphate hydrolases"/>
    <property type="match status" value="1"/>
</dbReference>
<keyword evidence="6" id="KW-0997">Cell inner membrane</keyword>
<dbReference type="PROSITE" id="PS50893">
    <property type="entry name" value="ABC_TRANSPORTER_2"/>
    <property type="match status" value="1"/>
</dbReference>
<feature type="transmembrane region" description="Helical" evidence="12">
    <location>
        <begin position="76"/>
        <end position="98"/>
    </location>
</feature>
<evidence type="ECO:0000313" key="16">
    <source>
        <dbReference type="EMBL" id="AIO70862.1"/>
    </source>
</evidence>
<evidence type="ECO:0000259" key="14">
    <source>
        <dbReference type="PROSITE" id="PS50893"/>
    </source>
</evidence>
<dbReference type="CDD" id="cd03262">
    <property type="entry name" value="ABC_HisP_GlnQ"/>
    <property type="match status" value="1"/>
</dbReference>
<keyword evidence="11 12" id="KW-0472">Membrane</keyword>
<feature type="compositionally biased region" description="Basic and acidic residues" evidence="13">
    <location>
        <begin position="318"/>
        <end position="331"/>
    </location>
</feature>
<dbReference type="PROSITE" id="PS00211">
    <property type="entry name" value="ABC_TRANSPORTER_1"/>
    <property type="match status" value="1"/>
</dbReference>
<evidence type="ECO:0000256" key="10">
    <source>
        <dbReference type="ARBA" id="ARBA00022989"/>
    </source>
</evidence>
<dbReference type="PANTHER" id="PTHR43166">
    <property type="entry name" value="AMINO ACID IMPORT ATP-BINDING PROTEIN"/>
    <property type="match status" value="1"/>
</dbReference>
<dbReference type="GO" id="GO:0022857">
    <property type="term" value="F:transmembrane transporter activity"/>
    <property type="evidence" value="ECO:0007669"/>
    <property type="project" value="InterPro"/>
</dbReference>
<evidence type="ECO:0000256" key="3">
    <source>
        <dbReference type="ARBA" id="ARBA00010072"/>
    </source>
</evidence>
<accession>A0AAI8BEL8</accession>
<keyword evidence="10 12" id="KW-1133">Transmembrane helix</keyword>
<evidence type="ECO:0000256" key="13">
    <source>
        <dbReference type="SAM" id="MobiDB-lite"/>
    </source>
</evidence>
<protein>
    <submittedName>
        <fullName evidence="16">Amino ABC transporter, permease, 3-TM region, His/Glu/Gln/Arg/opine family domain protein</fullName>
    </submittedName>
</protein>
<dbReference type="InterPro" id="IPR010065">
    <property type="entry name" value="AA_ABC_transptr_permease_3TM"/>
</dbReference>
<reference evidence="16 17" key="1">
    <citation type="submission" date="2014-06" db="EMBL/GenBank/DDBJ databases">
        <authorList>
            <person name="Bishop-Lilly K.A."/>
            <person name="Broomall S.M."/>
            <person name="Chain P.S."/>
            <person name="Chertkov O."/>
            <person name="Coyne S.R."/>
            <person name="Daligault H.E."/>
            <person name="Davenport K.W."/>
            <person name="Erkkila T."/>
            <person name="Frey K.G."/>
            <person name="Gibbons H.S."/>
            <person name="Gu W."/>
            <person name="Jaissle J."/>
            <person name="Johnson S.L."/>
            <person name="Koroleva G.I."/>
            <person name="Ladner J.T."/>
            <person name="Lo C.-C."/>
            <person name="Minogue T.D."/>
            <person name="Munk C."/>
            <person name="Palacios G.F."/>
            <person name="Redden C.L."/>
            <person name="Rosenzweig C.N."/>
            <person name="Scholz M.B."/>
            <person name="Teshima H."/>
            <person name="Xu Y."/>
        </authorList>
    </citation>
    <scope>NUCLEOTIDE SEQUENCE [LARGE SCALE GENOMIC DNA]</scope>
    <source>
        <strain evidence="16 17">EO147</strain>
    </source>
</reference>
<gene>
    <name evidence="16" type="ORF">DM82_5900</name>
</gene>
<keyword evidence="17" id="KW-1185">Reference proteome</keyword>
<dbReference type="KEGG" id="bok:DM82_5900"/>
<proteinExistence type="inferred from homology"/>
<evidence type="ECO:0000256" key="5">
    <source>
        <dbReference type="ARBA" id="ARBA00022475"/>
    </source>
</evidence>
<evidence type="ECO:0000256" key="1">
    <source>
        <dbReference type="ARBA" id="ARBA00004429"/>
    </source>
</evidence>
<feature type="domain" description="ABC transporter" evidence="14">
    <location>
        <begin position="477"/>
        <end position="721"/>
    </location>
</feature>
<dbReference type="InterPro" id="IPR050086">
    <property type="entry name" value="MetN_ABC_transporter-like"/>
</dbReference>
<evidence type="ECO:0000256" key="12">
    <source>
        <dbReference type="RuleBase" id="RU363032"/>
    </source>
</evidence>
<keyword evidence="4 12" id="KW-0813">Transport</keyword>
<evidence type="ECO:0000256" key="4">
    <source>
        <dbReference type="ARBA" id="ARBA00022448"/>
    </source>
</evidence>
<dbReference type="PROSITE" id="PS50928">
    <property type="entry name" value="ABC_TM1"/>
    <property type="match status" value="1"/>
</dbReference>
<dbReference type="InterPro" id="IPR000515">
    <property type="entry name" value="MetI-like"/>
</dbReference>
<comment type="similarity">
    <text evidence="2">Belongs to the ABC transporter superfamily.</text>
</comment>
<dbReference type="Gene3D" id="1.10.3720.10">
    <property type="entry name" value="MetI-like"/>
    <property type="match status" value="1"/>
</dbReference>
<evidence type="ECO:0000256" key="9">
    <source>
        <dbReference type="ARBA" id="ARBA00022840"/>
    </source>
</evidence>
<dbReference type="InterPro" id="IPR003439">
    <property type="entry name" value="ABC_transporter-like_ATP-bd"/>
</dbReference>
<dbReference type="InterPro" id="IPR035906">
    <property type="entry name" value="MetI-like_sf"/>
</dbReference>
<dbReference type="NCBIfam" id="TIGR01726">
    <property type="entry name" value="HEQRo_perm_3TM"/>
    <property type="match status" value="1"/>
</dbReference>
<evidence type="ECO:0000256" key="6">
    <source>
        <dbReference type="ARBA" id="ARBA00022519"/>
    </source>
</evidence>
<dbReference type="GO" id="GO:0043190">
    <property type="term" value="C:ATP-binding cassette (ABC) transporter complex"/>
    <property type="evidence" value="ECO:0007669"/>
    <property type="project" value="InterPro"/>
</dbReference>
<evidence type="ECO:0000313" key="17">
    <source>
        <dbReference type="Proteomes" id="UP000029424"/>
    </source>
</evidence>
<dbReference type="SUPFAM" id="SSF161098">
    <property type="entry name" value="MetI-like"/>
    <property type="match status" value="1"/>
</dbReference>
<evidence type="ECO:0000259" key="15">
    <source>
        <dbReference type="PROSITE" id="PS50928"/>
    </source>
</evidence>
<evidence type="ECO:0000256" key="7">
    <source>
        <dbReference type="ARBA" id="ARBA00022692"/>
    </source>
</evidence>
<organism evidence="16 17">
    <name type="scientific">Burkholderia oklahomensis</name>
    <dbReference type="NCBI Taxonomy" id="342113"/>
    <lineage>
        <taxon>Bacteria</taxon>
        <taxon>Pseudomonadati</taxon>
        <taxon>Pseudomonadota</taxon>
        <taxon>Betaproteobacteria</taxon>
        <taxon>Burkholderiales</taxon>
        <taxon>Burkholderiaceae</taxon>
        <taxon>Burkholderia</taxon>
        <taxon>pseudomallei group</taxon>
    </lineage>
</organism>
<dbReference type="Gene3D" id="3.40.50.300">
    <property type="entry name" value="P-loop containing nucleotide triphosphate hydrolases"/>
    <property type="match status" value="1"/>
</dbReference>
<dbReference type="CDD" id="cd06261">
    <property type="entry name" value="TM_PBP2"/>
    <property type="match status" value="1"/>
</dbReference>
<comment type="similarity">
    <text evidence="3">Belongs to the binding-protein-dependent transport system permease family. HisMQ subfamily.</text>
</comment>
<keyword evidence="9" id="KW-0067">ATP-binding</keyword>
<dbReference type="InterPro" id="IPR003593">
    <property type="entry name" value="AAA+_ATPase"/>
</dbReference>
<comment type="subcellular location">
    <subcellularLocation>
        <location evidence="1">Cell inner membrane</location>
        <topology evidence="1">Multi-pass membrane protein</topology>
    </subcellularLocation>
    <subcellularLocation>
        <location evidence="12">Cell membrane</location>
        <topology evidence="12">Multi-pass membrane protein</topology>
    </subcellularLocation>
</comment>
<feature type="transmembrane region" description="Helical" evidence="12">
    <location>
        <begin position="36"/>
        <end position="56"/>
    </location>
</feature>
<dbReference type="InterPro" id="IPR027417">
    <property type="entry name" value="P-loop_NTPase"/>
</dbReference>
<dbReference type="GO" id="GO:0016887">
    <property type="term" value="F:ATP hydrolysis activity"/>
    <property type="evidence" value="ECO:0007669"/>
    <property type="project" value="InterPro"/>
</dbReference>
<feature type="domain" description="ABC transmembrane type-1" evidence="15">
    <location>
        <begin position="79"/>
        <end position="286"/>
    </location>
</feature>
<dbReference type="PANTHER" id="PTHR43166:SF4">
    <property type="entry name" value="PHOSPHONATES IMPORT ATP-BINDING PROTEIN PHNC"/>
    <property type="match status" value="1"/>
</dbReference>
<name>A0AAI8BEL8_9BURK</name>
<evidence type="ECO:0000256" key="11">
    <source>
        <dbReference type="ARBA" id="ARBA00023136"/>
    </source>
</evidence>
<feature type="region of interest" description="Disordered" evidence="13">
    <location>
        <begin position="318"/>
        <end position="384"/>
    </location>
</feature>
<evidence type="ECO:0000256" key="2">
    <source>
        <dbReference type="ARBA" id="ARBA00005417"/>
    </source>
</evidence>